<organism evidence="2 3">
    <name type="scientific">Candidozyma haemuli</name>
    <dbReference type="NCBI Taxonomy" id="45357"/>
    <lineage>
        <taxon>Eukaryota</taxon>
        <taxon>Fungi</taxon>
        <taxon>Dikarya</taxon>
        <taxon>Ascomycota</taxon>
        <taxon>Saccharomycotina</taxon>
        <taxon>Pichiomycetes</taxon>
        <taxon>Metschnikowiaceae</taxon>
        <taxon>Candidozyma</taxon>
    </lineage>
</organism>
<evidence type="ECO:0000313" key="3">
    <source>
        <dbReference type="Proteomes" id="UP000244309"/>
    </source>
</evidence>
<dbReference type="AlphaFoldDB" id="A0A2V1ALD3"/>
<sequence length="220" mass="25363">MIRTSYRHFSTSLARTSKNKFAFYDLVLRTPTHPRQPIEASLMKPRELEELRGKTKTTFEGNYTLEDLSPEERIRKVFGGRIKGEERQSSSRMNVGQPRIIAGVTVPDKPKEPDNCCMSGCINCVWELYNDDVKDWNDRRKLAADKLKEQGGLWPADFYPPVKLLNKENIPEELARDPNAEKKSEVDESWGDVPVAIRVFAQTEKRLKAKKRRIQKPEAS</sequence>
<proteinExistence type="predicted"/>
<keyword evidence="3" id="KW-1185">Reference proteome</keyword>
<reference evidence="2 3" key="1">
    <citation type="submission" date="2017-12" db="EMBL/GenBank/DDBJ databases">
        <title>Genome Sequence of a Multidrug-Resistant Candida haemulonii Isolate from a Patient with Chronic Leg Ulcers in Israel.</title>
        <authorList>
            <person name="Chow N.A."/>
            <person name="Gade L."/>
            <person name="Batra D."/>
            <person name="Rowe L.A."/>
            <person name="Ben-Ami R."/>
            <person name="Loparev V.N."/>
            <person name="Litvintseva A.P."/>
        </authorList>
    </citation>
    <scope>NUCLEOTIDE SEQUENCE [LARGE SCALE GENOMIC DNA]</scope>
    <source>
        <strain evidence="2 3">B11899</strain>
    </source>
</reference>
<dbReference type="InterPro" id="IPR019180">
    <property type="entry name" value="Oxidoreductase-like_N"/>
</dbReference>
<dbReference type="STRING" id="45357.A0A2V1ALD3"/>
<dbReference type="OrthoDB" id="10064411at2759"/>
<feature type="domain" description="Oxidoreductase-like" evidence="1">
    <location>
        <begin position="101"/>
        <end position="144"/>
    </location>
</feature>
<dbReference type="PANTHER" id="PTHR21193:SF3">
    <property type="entry name" value="OXIDOREDUCTASE-LIKE DOMAIN-CONTAINING PROTEIN 1"/>
    <property type="match status" value="1"/>
</dbReference>
<evidence type="ECO:0000259" key="1">
    <source>
        <dbReference type="Pfam" id="PF09791"/>
    </source>
</evidence>
<dbReference type="PANTHER" id="PTHR21193">
    <property type="entry name" value="OXIDOREDUCTASE-LIKE DOMAIN-CONTAINING PROTEIN 1"/>
    <property type="match status" value="1"/>
</dbReference>
<dbReference type="InterPro" id="IPR039251">
    <property type="entry name" value="OXLD1"/>
</dbReference>
<dbReference type="GO" id="GO:0005739">
    <property type="term" value="C:mitochondrion"/>
    <property type="evidence" value="ECO:0007669"/>
    <property type="project" value="TreeGrafter"/>
</dbReference>
<dbReference type="EMBL" id="PKFO01000001">
    <property type="protein sequence ID" value="PVH18689.1"/>
    <property type="molecule type" value="Genomic_DNA"/>
</dbReference>
<dbReference type="GeneID" id="37006305"/>
<name>A0A2V1ALD3_9ASCO</name>
<comment type="caution">
    <text evidence="2">The sequence shown here is derived from an EMBL/GenBank/DDBJ whole genome shotgun (WGS) entry which is preliminary data.</text>
</comment>
<dbReference type="RefSeq" id="XP_025339629.1">
    <property type="nucleotide sequence ID" value="XM_025484698.1"/>
</dbReference>
<protein>
    <recommendedName>
        <fullName evidence="1">Oxidoreductase-like domain-containing protein</fullName>
    </recommendedName>
</protein>
<evidence type="ECO:0000313" key="2">
    <source>
        <dbReference type="EMBL" id="PVH18689.1"/>
    </source>
</evidence>
<dbReference type="VEuPathDB" id="FungiDB:CXQ85_000974"/>
<gene>
    <name evidence="2" type="ORF">CXQ85_000974</name>
</gene>
<dbReference type="Proteomes" id="UP000244309">
    <property type="component" value="Unassembled WGS sequence"/>
</dbReference>
<accession>A0A2V1ALD3</accession>
<dbReference type="Pfam" id="PF09791">
    <property type="entry name" value="Oxidored-like"/>
    <property type="match status" value="1"/>
</dbReference>